<evidence type="ECO:0000313" key="9">
    <source>
        <dbReference type="EMBL" id="QDZ24284.1"/>
    </source>
</evidence>
<dbReference type="InterPro" id="IPR003439">
    <property type="entry name" value="ABC_transporter-like_ATP-bd"/>
</dbReference>
<organism evidence="9 10">
    <name type="scientific">Chloropicon primus</name>
    <dbReference type="NCBI Taxonomy" id="1764295"/>
    <lineage>
        <taxon>Eukaryota</taxon>
        <taxon>Viridiplantae</taxon>
        <taxon>Chlorophyta</taxon>
        <taxon>Chloropicophyceae</taxon>
        <taxon>Chloropicales</taxon>
        <taxon>Chloropicaceae</taxon>
        <taxon>Chloropicon</taxon>
    </lineage>
</organism>
<dbReference type="Gene3D" id="3.40.50.300">
    <property type="entry name" value="P-loop containing nucleotide triphosphate hydrolases"/>
    <property type="match status" value="1"/>
</dbReference>
<dbReference type="GO" id="GO:0005524">
    <property type="term" value="F:ATP binding"/>
    <property type="evidence" value="ECO:0007669"/>
    <property type="project" value="InterPro"/>
</dbReference>
<evidence type="ECO:0000256" key="3">
    <source>
        <dbReference type="ARBA" id="ARBA00022692"/>
    </source>
</evidence>
<keyword evidence="4 7" id="KW-1133">Transmembrane helix</keyword>
<feature type="region of interest" description="Disordered" evidence="6">
    <location>
        <begin position="318"/>
        <end position="345"/>
    </location>
</feature>
<dbReference type="GO" id="GO:0042760">
    <property type="term" value="P:very long-chain fatty acid catabolic process"/>
    <property type="evidence" value="ECO:0007669"/>
    <property type="project" value="TreeGrafter"/>
</dbReference>
<dbReference type="STRING" id="1764295.A0A5B8MXU0"/>
<evidence type="ECO:0000259" key="8">
    <source>
        <dbReference type="PROSITE" id="PS50893"/>
    </source>
</evidence>
<feature type="transmembrane region" description="Helical" evidence="7">
    <location>
        <begin position="132"/>
        <end position="155"/>
    </location>
</feature>
<reference evidence="9 10" key="1">
    <citation type="submission" date="2018-07" db="EMBL/GenBank/DDBJ databases">
        <title>The complete nuclear genome of the prasinophyte Chloropicon primus (CCMP1205).</title>
        <authorList>
            <person name="Pombert J.-F."/>
            <person name="Otis C."/>
            <person name="Turmel M."/>
            <person name="Lemieux C."/>
        </authorList>
    </citation>
    <scope>NUCLEOTIDE SEQUENCE [LARGE SCALE GENOMIC DNA]</scope>
    <source>
        <strain evidence="9 10">CCMP1205</strain>
    </source>
</reference>
<evidence type="ECO:0000256" key="5">
    <source>
        <dbReference type="ARBA" id="ARBA00023136"/>
    </source>
</evidence>
<dbReference type="EMBL" id="CP031046">
    <property type="protein sequence ID" value="QDZ24284.1"/>
    <property type="molecule type" value="Genomic_DNA"/>
</dbReference>
<dbReference type="GO" id="GO:0005778">
    <property type="term" value="C:peroxisomal membrane"/>
    <property type="evidence" value="ECO:0007669"/>
    <property type="project" value="TreeGrafter"/>
</dbReference>
<dbReference type="GO" id="GO:0016887">
    <property type="term" value="F:ATP hydrolysis activity"/>
    <property type="evidence" value="ECO:0007669"/>
    <property type="project" value="InterPro"/>
</dbReference>
<dbReference type="OrthoDB" id="510221at2759"/>
<name>A0A5B8MXU0_9CHLO</name>
<evidence type="ECO:0000256" key="6">
    <source>
        <dbReference type="SAM" id="MobiDB-lite"/>
    </source>
</evidence>
<keyword evidence="2" id="KW-0813">Transport</keyword>
<dbReference type="InterPro" id="IPR036640">
    <property type="entry name" value="ABC1_TM_sf"/>
</dbReference>
<evidence type="ECO:0000256" key="7">
    <source>
        <dbReference type="SAM" id="Phobius"/>
    </source>
</evidence>
<dbReference type="GO" id="GO:0140359">
    <property type="term" value="F:ABC-type transporter activity"/>
    <property type="evidence" value="ECO:0007669"/>
    <property type="project" value="InterPro"/>
</dbReference>
<dbReference type="PANTHER" id="PTHR11384">
    <property type="entry name" value="ATP-BINDING CASSETTE, SUB-FAMILY D MEMBER"/>
    <property type="match status" value="1"/>
</dbReference>
<feature type="transmembrane region" description="Helical" evidence="7">
    <location>
        <begin position="51"/>
        <end position="73"/>
    </location>
</feature>
<proteinExistence type="inferred from homology"/>
<comment type="similarity">
    <text evidence="1">Belongs to the ABC transporter superfamily. ABCD family. Peroxisomal fatty acyl CoA transporter (TC 3.A.1.203) subfamily.</text>
</comment>
<dbReference type="InterPro" id="IPR050835">
    <property type="entry name" value="ABC_transporter_sub-D"/>
</dbReference>
<dbReference type="Pfam" id="PF00005">
    <property type="entry name" value="ABC_tran"/>
    <property type="match status" value="1"/>
</dbReference>
<dbReference type="SUPFAM" id="SSF52540">
    <property type="entry name" value="P-loop containing nucleoside triphosphate hydrolases"/>
    <property type="match status" value="1"/>
</dbReference>
<keyword evidence="10" id="KW-1185">Reference proteome</keyword>
<evidence type="ECO:0000256" key="4">
    <source>
        <dbReference type="ARBA" id="ARBA00022989"/>
    </source>
</evidence>
<dbReference type="Gene3D" id="1.20.1560.10">
    <property type="entry name" value="ABC transporter type 1, transmembrane domain"/>
    <property type="match status" value="1"/>
</dbReference>
<sequence length="722" mass="79531">MIRPWEFVFLVSLGLVNVWLAKMLGYIPGDFYTCLSERDLEEFKKTMRRQVFWVLVCSASFGCVSPLSELLSLRWRRRLTLRLHGLYAGGQRYYKVKGDVDNPDQRIQRDADFVCKALATVANLLCTSPFKILYFTFLAHHYLGTKLLLAMYAYFVLTLTLQKAFVDSVAPLVVKRERAEAEFRSSHYRIRGKAEEIALCGSTNETRERDILNQRLGGVLSAQKKLVVYHWGLSLSSSLIDYLGSAMNYLILGIAIFSKRGVWDKDAKDLPREISNASFIIFQLIYSFSQLCDTAKNLSDLLGYAERVGELIEGLGWSPDQGSGATDPEAGATKPGGGCQEKRGPSEVLVGRQPAEFLGRSMEYSIHRAEGKVYEAARSAFPDLGLLGEAGHTLLAVPTFQLAAPGVDLNPDSGCPTHEISFEMNKLHRNYVALESEVYRELTLAGYFCDSVDPLTGGATHTRLGSRYNEVRGAQELLGYQVRELRGHPLVLHPNFGSSCYPATIFSTAPVDMVQACLEKALWKLELASDTLVSVKDLRLSYGSRTIFDDLSFDLKMGGSLYVRGNSGCGKSTLVRALCNLVEVDSGEISMPDLKLVVVLCQTPLLVSGGTVSDQISYPKTAVPAADVLSDLLEKTGLTHLQGFGGRVEQLSKGDVQRICIARVLYHKPLLAILDDALNALPAEDQDQMHARLQESNIAFISTGSGPSGSRRVGSTLDIGSR</sequence>
<dbReference type="Pfam" id="PF06472">
    <property type="entry name" value="ABC_membrane_2"/>
    <property type="match status" value="1"/>
</dbReference>
<dbReference type="InterPro" id="IPR027417">
    <property type="entry name" value="P-loop_NTPase"/>
</dbReference>
<dbReference type="AlphaFoldDB" id="A0A5B8MXU0"/>
<dbReference type="GO" id="GO:0007031">
    <property type="term" value="P:peroxisome organization"/>
    <property type="evidence" value="ECO:0007669"/>
    <property type="project" value="TreeGrafter"/>
</dbReference>
<dbReference type="PROSITE" id="PS50893">
    <property type="entry name" value="ABC_TRANSPORTER_2"/>
    <property type="match status" value="1"/>
</dbReference>
<dbReference type="PANTHER" id="PTHR11384:SF59">
    <property type="entry name" value="LYSOSOMAL COBALAMIN TRANSPORTER ABCD4"/>
    <property type="match status" value="1"/>
</dbReference>
<dbReference type="GO" id="GO:0015910">
    <property type="term" value="P:long-chain fatty acid import into peroxisome"/>
    <property type="evidence" value="ECO:0007669"/>
    <property type="project" value="TreeGrafter"/>
</dbReference>
<dbReference type="GO" id="GO:0006635">
    <property type="term" value="P:fatty acid beta-oxidation"/>
    <property type="evidence" value="ECO:0007669"/>
    <property type="project" value="TreeGrafter"/>
</dbReference>
<keyword evidence="3 7" id="KW-0812">Transmembrane</keyword>
<feature type="domain" description="ABC transporter" evidence="8">
    <location>
        <begin position="533"/>
        <end position="722"/>
    </location>
</feature>
<accession>A0A5B8MXU0</accession>
<protein>
    <submittedName>
        <fullName evidence="9">ABC transporter</fullName>
    </submittedName>
</protein>
<dbReference type="InterPro" id="IPR011527">
    <property type="entry name" value="ABC1_TM_dom"/>
</dbReference>
<keyword evidence="5 7" id="KW-0472">Membrane</keyword>
<evidence type="ECO:0000313" key="10">
    <source>
        <dbReference type="Proteomes" id="UP000316726"/>
    </source>
</evidence>
<gene>
    <name evidence="9" type="ORF">A3770_13p68020</name>
</gene>
<dbReference type="SUPFAM" id="SSF90123">
    <property type="entry name" value="ABC transporter transmembrane region"/>
    <property type="match status" value="1"/>
</dbReference>
<evidence type="ECO:0000256" key="1">
    <source>
        <dbReference type="ARBA" id="ARBA00008575"/>
    </source>
</evidence>
<dbReference type="GO" id="GO:0005324">
    <property type="term" value="F:long-chain fatty acid transmembrane transporter activity"/>
    <property type="evidence" value="ECO:0007669"/>
    <property type="project" value="TreeGrafter"/>
</dbReference>
<dbReference type="Proteomes" id="UP000316726">
    <property type="component" value="Chromosome 13"/>
</dbReference>
<evidence type="ECO:0000256" key="2">
    <source>
        <dbReference type="ARBA" id="ARBA00022448"/>
    </source>
</evidence>
<feature type="transmembrane region" description="Helical" evidence="7">
    <location>
        <begin position="7"/>
        <end position="27"/>
    </location>
</feature>